<evidence type="ECO:0000313" key="2">
    <source>
        <dbReference type="Proteomes" id="UP000095200"/>
    </source>
</evidence>
<sequence>MSVSNVSGLRARVYNCLQTILDLESDLDRAGLADNLLEELNEIKGLINHTHTWDLKEADVLRIERATADFLRELEMPLSLRKKIGSVFRVQ</sequence>
<accession>A0A194AGF4</accession>
<protein>
    <submittedName>
        <fullName evidence="1">Uncharacterized protein</fullName>
    </submittedName>
</protein>
<comment type="caution">
    <text evidence="1">The sequence shown here is derived from an EMBL/GenBank/DDBJ whole genome shotgun (WGS) entry which is preliminary data.</text>
</comment>
<dbReference type="OrthoDB" id="5521552at2"/>
<name>A0A194AGF4_9BACT</name>
<gene>
    <name evidence="1" type="ORF">DPF_0558</name>
</gene>
<dbReference type="AlphaFoldDB" id="A0A194AGF4"/>
<organism evidence="1 2">
    <name type="scientific">Desulfoplanes formicivorans</name>
    <dbReference type="NCBI Taxonomy" id="1592317"/>
    <lineage>
        <taxon>Bacteria</taxon>
        <taxon>Pseudomonadati</taxon>
        <taxon>Thermodesulfobacteriota</taxon>
        <taxon>Desulfovibrionia</taxon>
        <taxon>Desulfovibrionales</taxon>
        <taxon>Desulfoplanaceae</taxon>
        <taxon>Desulfoplanes</taxon>
    </lineage>
</organism>
<dbReference type="EMBL" id="BDFE01000008">
    <property type="protein sequence ID" value="GAU07859.1"/>
    <property type="molecule type" value="Genomic_DNA"/>
</dbReference>
<keyword evidence="2" id="KW-1185">Reference proteome</keyword>
<proteinExistence type="predicted"/>
<dbReference type="RefSeq" id="WP_069857363.1">
    <property type="nucleotide sequence ID" value="NZ_BDFE01000008.1"/>
</dbReference>
<dbReference type="Proteomes" id="UP000095200">
    <property type="component" value="Unassembled WGS sequence"/>
</dbReference>
<reference evidence="2" key="1">
    <citation type="submission" date="2016-06" db="EMBL/GenBank/DDBJ databases">
        <title>Draft genome sequence of Desulfoplanes formicivorans strain Pf12B.</title>
        <authorList>
            <person name="Watanabe M."/>
            <person name="Kojima H."/>
            <person name="Fukui M."/>
        </authorList>
    </citation>
    <scope>NUCLEOTIDE SEQUENCE [LARGE SCALE GENOMIC DNA]</scope>
    <source>
        <strain evidence="2">Pf12B</strain>
    </source>
</reference>
<dbReference type="STRING" id="1592317.DPF_0558"/>
<evidence type="ECO:0000313" key="1">
    <source>
        <dbReference type="EMBL" id="GAU07859.1"/>
    </source>
</evidence>